<dbReference type="AlphaFoldDB" id="A0A6I6EV99"/>
<keyword evidence="2" id="KW-1185">Reference proteome</keyword>
<dbReference type="Proteomes" id="UP000422764">
    <property type="component" value="Chromosome"/>
</dbReference>
<dbReference type="EMBL" id="CP046522">
    <property type="protein sequence ID" value="QGU96273.1"/>
    <property type="molecule type" value="Genomic_DNA"/>
</dbReference>
<organism evidence="1 2">
    <name type="scientific">Clostridium bovifaecis</name>
    <dbReference type="NCBI Taxonomy" id="2184719"/>
    <lineage>
        <taxon>Bacteria</taxon>
        <taxon>Bacillati</taxon>
        <taxon>Bacillota</taxon>
        <taxon>Clostridia</taxon>
        <taxon>Eubacteriales</taxon>
        <taxon>Clostridiaceae</taxon>
        <taxon>Clostridium</taxon>
    </lineage>
</organism>
<sequence length="169" mass="18852">MRVNSKIVGLLIILVVFGGIGTAKLLNLWITESTKVPITIKEGEFAGKYNPEDIRGSYTFGDIEKSFKVPVEDLAKAFGVRTGNFNDFQVKSLEEMYVALEDKEMNVGTASVKYFVASYIGVPYKVTEEVYLPKPAVEILKAKGVLTKEQLDYVNRHIVDIPGVNKEEQ</sequence>
<evidence type="ECO:0000313" key="1">
    <source>
        <dbReference type="EMBL" id="QGU96273.1"/>
    </source>
</evidence>
<name>A0A6I6EV99_9CLOT</name>
<protein>
    <submittedName>
        <fullName evidence="1">Uncharacterized protein</fullName>
    </submittedName>
</protein>
<gene>
    <name evidence="1" type="ORF">GOM49_15275</name>
</gene>
<accession>A0A6I6EV99</accession>
<proteinExistence type="predicted"/>
<reference evidence="1 2" key="1">
    <citation type="submission" date="2019-12" db="EMBL/GenBank/DDBJ databases">
        <title>Genome sequenceing of Clostridium bovifaecis.</title>
        <authorList>
            <person name="Yao Y."/>
        </authorList>
    </citation>
    <scope>NUCLEOTIDE SEQUENCE [LARGE SCALE GENOMIC DNA]</scope>
    <source>
        <strain evidence="1 2">BXX</strain>
    </source>
</reference>
<evidence type="ECO:0000313" key="2">
    <source>
        <dbReference type="Proteomes" id="UP000422764"/>
    </source>
</evidence>